<dbReference type="PROSITE" id="PS51186">
    <property type="entry name" value="GNAT"/>
    <property type="match status" value="1"/>
</dbReference>
<dbReference type="Gene3D" id="3.40.640.10">
    <property type="entry name" value="Type I PLP-dependent aspartate aminotransferase-like (Major domain)"/>
    <property type="match status" value="1"/>
</dbReference>
<comment type="cofactor">
    <cofactor evidence="1">
        <name>pyridoxal 5'-phosphate</name>
        <dbReference type="ChEBI" id="CHEBI:597326"/>
    </cofactor>
</comment>
<dbReference type="PANTHER" id="PTHR13693">
    <property type="entry name" value="CLASS II AMINOTRANSFERASE/8-AMINO-7-OXONONANOATE SYNTHASE"/>
    <property type="match status" value="1"/>
</dbReference>
<dbReference type="InterPro" id="IPR016181">
    <property type="entry name" value="Acyl_CoA_acyltransferase"/>
</dbReference>
<dbReference type="InterPro" id="IPR015424">
    <property type="entry name" value="PyrdxlP-dep_Trfase"/>
</dbReference>
<keyword evidence="4" id="KW-0732">Signal</keyword>
<evidence type="ECO:0000259" key="5">
    <source>
        <dbReference type="PROSITE" id="PS51186"/>
    </source>
</evidence>
<gene>
    <name evidence="6" type="primary">sxtA</name>
</gene>
<dbReference type="SUPFAM" id="SSF47336">
    <property type="entry name" value="ACP-like"/>
    <property type="match status" value="1"/>
</dbReference>
<sequence length="1281" mass="138278">MLVHGWTCGPLLLEFVASFLQPLQRQPMTAEQLAAETNAGEGPVAITLRTMAILGYLDLDPETDVYAVVPGPGIEALAALLRPAAPTSAALRSIYQHAQPPFRVPSSEAAHCLRIWAEHRPTWRRAACKRLALLLDGAVLVPLLTSITYFARWDEEGLDSGKEGALDRLDFSKANAAARAALGGIFGELGVGTVDGEGTVTLTAEGSFALQRRYSYYVPTSYAPLLDRYHSILFENPGWGFAGAGRDSQEQEIHVHRTLNVVGSGAQHQTLFTDLVRLIDSVFAGGDFASQPAFVVDTGCGDGRLLRRIYEHVKSNTPRGKALAEHPLTMVGVDFNKDSRVATELNLSRHAVPHLVLFGDVGKPADIMEILGRKGVDPSRSLHVRSFLDHDRPYVPPAREMDPDSAAGRFARLQLSDCAHLDGEGKRIAPSEMFASLVEHFQRWGGALQGSFGLCMLEVMMLDVPTTRASLNDCVSLHFDLVQCLSRQYMVSPAAFALGLAMAGLLPGSYEGVQTHPARGRYCRVMSQHLVRRPYQIRLAEVGDLPRLARLEELAWGRLGATPEVLRRRLETSPTTCLAVEMDQLVVAVLYTQRVDSADVVDQQKFMQVSDWHSPSGRIMQLIAICSDPAAKHLGVAADLLAFALHLARLSPDVDSVIGVTRCQNFETFAGSMRDYVDEHIAGTRVDPIIGLHTGNGARVVRLVHGFRPEDVGNRGDGVLIQYDTSKLGAATGERAAPGVGPAAAPPPGPAPAPCPTDYEHHEALVLAALGSLMLKNGGTEAAAAGSADVRFVDMDLLDSLNFTDFAGQLDAALPVPVSVGLLFEASTPRKLAAHLHREMQRLAGQADGGPRLGPAPAAAAAPPPAAAREEAAEAPLASFDSVCTKLEGCSALVDGCWCIDVANCSYLGFQWRDEIADGVDRDVRTWGVHPPWTRLVSSPKLYDDVEARCCELTGIWKCVLYPSVTMLNMGVIPSLVGESGFLLLDINAHDCVQTAARLCKKGATVVRLRHNDAEQLEHMLSSIPQGADITYVCDGVYSTDGELADLPAICACLRPRGAKILVDDSHGCGVLGRNPDSEQPFGYGGGGVVEYFGLDYAENNIIYAGQLSKAFNSPGGFVGCARETDEKFGILNLAKNSNTLVFTGPICTAGLSSAMTTLDLNAAEGDLQRKRLLAATLEFCEGLKALGCPHTYHGFPIVNIYWTPVEVCAEVYRELMSARQGAFQQGVVTTPMWHPIAPKGHEMLRFQFTSLHDEAAVRHILVILEDLIKRYPPSAVPPRI</sequence>
<feature type="domain" description="N-acetyltransferase" evidence="5">
    <location>
        <begin position="535"/>
        <end position="726"/>
    </location>
</feature>
<dbReference type="Gene3D" id="3.90.1150.10">
    <property type="entry name" value="Aspartate Aminotransferase, domain 1"/>
    <property type="match status" value="1"/>
</dbReference>
<dbReference type="InterPro" id="IPR000182">
    <property type="entry name" value="GNAT_dom"/>
</dbReference>
<dbReference type="SUPFAM" id="SSF53383">
    <property type="entry name" value="PLP-dependent transferases"/>
    <property type="match status" value="1"/>
</dbReference>
<feature type="region of interest" description="Disordered" evidence="3">
    <location>
        <begin position="732"/>
        <end position="752"/>
    </location>
</feature>
<evidence type="ECO:0000256" key="4">
    <source>
        <dbReference type="SAM" id="SignalP"/>
    </source>
</evidence>
<dbReference type="InterPro" id="IPR015421">
    <property type="entry name" value="PyrdxlP-dep_Trfase_major"/>
</dbReference>
<dbReference type="InterPro" id="IPR009081">
    <property type="entry name" value="PP-bd_ACP"/>
</dbReference>
<dbReference type="EMBL" id="JF343239">
    <property type="protein sequence ID" value="ADY62525.1"/>
    <property type="molecule type" value="mRNA"/>
</dbReference>
<dbReference type="Pfam" id="PF23525">
    <property type="entry name" value="Methyltransf_36"/>
    <property type="match status" value="1"/>
</dbReference>
<proteinExistence type="evidence at transcript level"/>
<feature type="chain" id="PRO_5003326233" evidence="4">
    <location>
        <begin position="19"/>
        <end position="1281"/>
    </location>
</feature>
<evidence type="ECO:0000256" key="1">
    <source>
        <dbReference type="ARBA" id="ARBA00001933"/>
    </source>
</evidence>
<evidence type="ECO:0000313" key="6">
    <source>
        <dbReference type="EMBL" id="ADY62525.1"/>
    </source>
</evidence>
<dbReference type="Pfam" id="PF00155">
    <property type="entry name" value="Aminotran_1_2"/>
    <property type="match status" value="1"/>
</dbReference>
<dbReference type="Gene3D" id="1.10.1200.10">
    <property type="entry name" value="ACP-like"/>
    <property type="match status" value="1"/>
</dbReference>
<dbReference type="GO" id="GO:0016747">
    <property type="term" value="F:acyltransferase activity, transferring groups other than amino-acyl groups"/>
    <property type="evidence" value="ECO:0007669"/>
    <property type="project" value="InterPro"/>
</dbReference>
<keyword evidence="2" id="KW-0808">Transferase</keyword>
<dbReference type="SUPFAM" id="SSF55729">
    <property type="entry name" value="Acyl-CoA N-acyltransferases (Nat)"/>
    <property type="match status" value="1"/>
</dbReference>
<dbReference type="Gene3D" id="3.40.630.30">
    <property type="match status" value="1"/>
</dbReference>
<reference evidence="6" key="1">
    <citation type="journal article" date="2011" name="PLoS ONE">
        <title>Discovery of nuclear-encoded genes for the neurotoxin saxitoxin in dinoflagellates.</title>
        <authorList>
            <person name="Stuken A."/>
            <person name="Orr R.J."/>
            <person name="Kellmann R."/>
            <person name="Murray S.A."/>
            <person name="Neilan B.A."/>
            <person name="Jakobsen K.S."/>
        </authorList>
    </citation>
    <scope>NUCLEOTIDE SEQUENCE</scope>
    <source>
        <strain evidence="6">CCMP1719</strain>
    </source>
</reference>
<dbReference type="InterPro" id="IPR050087">
    <property type="entry name" value="AON_synthase_class-II"/>
</dbReference>
<evidence type="ECO:0000256" key="3">
    <source>
        <dbReference type="SAM" id="MobiDB-lite"/>
    </source>
</evidence>
<dbReference type="Pfam" id="PF00550">
    <property type="entry name" value="PP-binding"/>
    <property type="match status" value="1"/>
</dbReference>
<feature type="signal peptide" evidence="4">
    <location>
        <begin position="1"/>
        <end position="18"/>
    </location>
</feature>
<dbReference type="SMR" id="F5BWY0"/>
<evidence type="ECO:0000256" key="2">
    <source>
        <dbReference type="ARBA" id="ARBA00022679"/>
    </source>
</evidence>
<feature type="region of interest" description="Disordered" evidence="3">
    <location>
        <begin position="846"/>
        <end position="868"/>
    </location>
</feature>
<dbReference type="InterPro" id="IPR015422">
    <property type="entry name" value="PyrdxlP-dep_Trfase_small"/>
</dbReference>
<dbReference type="InterPro" id="IPR036736">
    <property type="entry name" value="ACP-like_sf"/>
</dbReference>
<organism evidence="6">
    <name type="scientific">Alexandrium fundyense</name>
    <name type="common">Dinoflagellate</name>
    <dbReference type="NCBI Taxonomy" id="2932"/>
    <lineage>
        <taxon>Eukaryota</taxon>
        <taxon>Sar</taxon>
        <taxon>Alveolata</taxon>
        <taxon>Dinophyceae</taxon>
        <taxon>Gonyaulacales</taxon>
        <taxon>Pyrocystaceae</taxon>
        <taxon>Alexandrium</taxon>
    </lineage>
</organism>
<dbReference type="GO" id="GO:0030170">
    <property type="term" value="F:pyridoxal phosphate binding"/>
    <property type="evidence" value="ECO:0007669"/>
    <property type="project" value="InterPro"/>
</dbReference>
<protein>
    <submittedName>
        <fullName evidence="6">SxtA long isoform</fullName>
    </submittedName>
</protein>
<dbReference type="InterPro" id="IPR056393">
    <property type="entry name" value="AprA-like_MT2"/>
</dbReference>
<accession>F5BWY0</accession>
<name>F5BWY0_ALEFU</name>
<dbReference type="InterPro" id="IPR004839">
    <property type="entry name" value="Aminotransferase_I/II_large"/>
</dbReference>